<evidence type="ECO:0000313" key="6">
    <source>
        <dbReference type="EMBL" id="GEJ58747.1"/>
    </source>
</evidence>
<dbReference type="InterPro" id="IPR034746">
    <property type="entry name" value="POTRA"/>
</dbReference>
<accession>A0A7I9VS49</accession>
<feature type="compositionally biased region" description="Pro residues" evidence="3">
    <location>
        <begin position="22"/>
        <end position="48"/>
    </location>
</feature>
<dbReference type="Pfam" id="PF01103">
    <property type="entry name" value="Omp85"/>
    <property type="match status" value="1"/>
</dbReference>
<feature type="domain" description="POTRA" evidence="5">
    <location>
        <begin position="69"/>
        <end position="142"/>
    </location>
</feature>
<organism evidence="6 7">
    <name type="scientific">Anaeromyxobacter diazotrophicus</name>
    <dbReference type="NCBI Taxonomy" id="2590199"/>
    <lineage>
        <taxon>Bacteria</taxon>
        <taxon>Pseudomonadati</taxon>
        <taxon>Myxococcota</taxon>
        <taxon>Myxococcia</taxon>
        <taxon>Myxococcales</taxon>
        <taxon>Cystobacterineae</taxon>
        <taxon>Anaeromyxobacteraceae</taxon>
        <taxon>Anaeromyxobacter</taxon>
    </lineage>
</organism>
<evidence type="ECO:0000256" key="1">
    <source>
        <dbReference type="ARBA" id="ARBA00004370"/>
    </source>
</evidence>
<dbReference type="PROSITE" id="PS51779">
    <property type="entry name" value="POTRA"/>
    <property type="match status" value="1"/>
</dbReference>
<dbReference type="Pfam" id="PF07244">
    <property type="entry name" value="POTRA"/>
    <property type="match status" value="1"/>
</dbReference>
<evidence type="ECO:0000259" key="5">
    <source>
        <dbReference type="PROSITE" id="PS51779"/>
    </source>
</evidence>
<comment type="caution">
    <text evidence="6">The sequence shown here is derived from an EMBL/GenBank/DDBJ whole genome shotgun (WGS) entry which is preliminary data.</text>
</comment>
<dbReference type="Gene3D" id="3.10.20.310">
    <property type="entry name" value="membrane protein fhac"/>
    <property type="match status" value="1"/>
</dbReference>
<feature type="chain" id="PRO_5029576929" description="POTRA domain-containing protein" evidence="4">
    <location>
        <begin position="19"/>
        <end position="497"/>
    </location>
</feature>
<name>A0A7I9VS49_9BACT</name>
<gene>
    <name evidence="6" type="ORF">AMYX_34880</name>
</gene>
<dbReference type="Gene3D" id="2.40.160.50">
    <property type="entry name" value="membrane protein fhac: a member of the omp85/tpsb transporter family"/>
    <property type="match status" value="1"/>
</dbReference>
<proteinExistence type="predicted"/>
<sequence>MVPSAALAVLALSLAAAAEGVAPPPAAAPGPAPVSPTAPASAPRPPPLSGEEGQGEGAAPAGPLASRRYVVEQIRFEGLTRTRPSEVRRHLSIAEGELLDDQAVLLSRLRLLQLGWFSRVETRVERGRERGLVTLVFDFTERNTLMITDFVLGSTGPQPLYGGLGVSQGNFLGLGLALGGAFVYGGTPADQPLAPARFALRGSFFDPDLDLGGLPLVFGVSALALHGEELACGDPECSAYQGRYGSAPRLRYDRLGGELTFGLRPGPFERLLAGYRVERVGSSRLSGAGGDPISLAPYTAAALAHPGRSWVSALTATYDRDTRNDLFFPTDGSRLAVNIVLGTEALGGDYEYSRYLIQLESDHALPRGHGLRLLAAAGAVQGDAPFFDRFYAADFAYFSIGPALGRALELNFSTDARYDAYLALAGAEYGVPLWGDGAFFHRGYLALGGRWVYTAARARAGRTRASSTPFSGDVALRLDTPVGSFNVSLGYALDNFL</sequence>
<evidence type="ECO:0000313" key="7">
    <source>
        <dbReference type="Proteomes" id="UP000503640"/>
    </source>
</evidence>
<dbReference type="EMBL" id="BJTG01000009">
    <property type="protein sequence ID" value="GEJ58747.1"/>
    <property type="molecule type" value="Genomic_DNA"/>
</dbReference>
<feature type="region of interest" description="Disordered" evidence="3">
    <location>
        <begin position="22"/>
        <end position="62"/>
    </location>
</feature>
<keyword evidence="7" id="KW-1185">Reference proteome</keyword>
<evidence type="ECO:0000256" key="2">
    <source>
        <dbReference type="ARBA" id="ARBA00023136"/>
    </source>
</evidence>
<dbReference type="GO" id="GO:0019867">
    <property type="term" value="C:outer membrane"/>
    <property type="evidence" value="ECO:0007669"/>
    <property type="project" value="InterPro"/>
</dbReference>
<keyword evidence="4" id="KW-0732">Signal</keyword>
<dbReference type="AlphaFoldDB" id="A0A7I9VS49"/>
<protein>
    <recommendedName>
        <fullName evidence="5">POTRA domain-containing protein</fullName>
    </recommendedName>
</protein>
<evidence type="ECO:0000256" key="4">
    <source>
        <dbReference type="SAM" id="SignalP"/>
    </source>
</evidence>
<keyword evidence="2" id="KW-0472">Membrane</keyword>
<dbReference type="InterPro" id="IPR010827">
    <property type="entry name" value="BamA/TamA_POTRA"/>
</dbReference>
<comment type="subcellular location">
    <subcellularLocation>
        <location evidence="1">Membrane</location>
    </subcellularLocation>
</comment>
<reference evidence="7" key="1">
    <citation type="journal article" date="2020" name="Appl. Environ. Microbiol.">
        <title>Diazotrophic Anaeromyxobacter Isolates from Soils.</title>
        <authorList>
            <person name="Masuda Y."/>
            <person name="Yamanaka H."/>
            <person name="Xu Z.X."/>
            <person name="Shiratori Y."/>
            <person name="Aono T."/>
            <person name="Amachi S."/>
            <person name="Senoo K."/>
            <person name="Itoh H."/>
        </authorList>
    </citation>
    <scope>NUCLEOTIDE SEQUENCE [LARGE SCALE GENOMIC DNA]</scope>
    <source>
        <strain evidence="7">R267</strain>
    </source>
</reference>
<dbReference type="Proteomes" id="UP000503640">
    <property type="component" value="Unassembled WGS sequence"/>
</dbReference>
<dbReference type="InterPro" id="IPR000184">
    <property type="entry name" value="Bac_surfAg_D15"/>
</dbReference>
<evidence type="ECO:0000256" key="3">
    <source>
        <dbReference type="SAM" id="MobiDB-lite"/>
    </source>
</evidence>
<feature type="signal peptide" evidence="4">
    <location>
        <begin position="1"/>
        <end position="18"/>
    </location>
</feature>